<proteinExistence type="predicted"/>
<dbReference type="EMBL" id="JAMZIH010000910">
    <property type="protein sequence ID" value="KAJ1678719.1"/>
    <property type="molecule type" value="Genomic_DNA"/>
</dbReference>
<evidence type="ECO:0000313" key="2">
    <source>
        <dbReference type="Proteomes" id="UP001145114"/>
    </source>
</evidence>
<comment type="caution">
    <text evidence="1">The sequence shown here is derived from an EMBL/GenBank/DDBJ whole genome shotgun (WGS) entry which is preliminary data.</text>
</comment>
<gene>
    <name evidence="1" type="primary">FPR3</name>
    <name evidence="1" type="ORF">EV182_003484</name>
</gene>
<organism evidence="1 2">
    <name type="scientific">Spiromyces aspiralis</name>
    <dbReference type="NCBI Taxonomy" id="68401"/>
    <lineage>
        <taxon>Eukaryota</taxon>
        <taxon>Fungi</taxon>
        <taxon>Fungi incertae sedis</taxon>
        <taxon>Zoopagomycota</taxon>
        <taxon>Kickxellomycotina</taxon>
        <taxon>Kickxellomycetes</taxon>
        <taxon>Kickxellales</taxon>
        <taxon>Kickxellaceae</taxon>
        <taxon>Spiromyces</taxon>
    </lineage>
</organism>
<keyword evidence="2" id="KW-1185">Reference proteome</keyword>
<feature type="non-terminal residue" evidence="1">
    <location>
        <position position="480"/>
    </location>
</feature>
<keyword evidence="1" id="KW-0413">Isomerase</keyword>
<name>A0ACC1HQB8_9FUNG</name>
<protein>
    <submittedName>
        <fullName evidence="1">Peptidylprolyl isomerase fpr3</fullName>
        <ecNumber evidence="1">5.2.1.8</ecNumber>
    </submittedName>
</protein>
<reference evidence="1" key="1">
    <citation type="submission" date="2022-06" db="EMBL/GenBank/DDBJ databases">
        <title>Phylogenomic reconstructions and comparative analyses of Kickxellomycotina fungi.</title>
        <authorList>
            <person name="Reynolds N.K."/>
            <person name="Stajich J.E."/>
            <person name="Barry K."/>
            <person name="Grigoriev I.V."/>
            <person name="Crous P."/>
            <person name="Smith M.E."/>
        </authorList>
    </citation>
    <scope>NUCLEOTIDE SEQUENCE</scope>
    <source>
        <strain evidence="1">RSA 2271</strain>
    </source>
</reference>
<accession>A0ACC1HQB8</accession>
<sequence length="480" mass="53561">FVTADEIKLVSDIAPEAVVELSGGHNRLINTQRQTDQAKRQGEIVKKILALENSDSKAILHANIQKAVKAFSRCERDTGSPEVQIAVWTVRINSLGEHLAVHRKDHHNKRSFVQLLHKRAKMLRYLKRQSLERYHRCLKELGLLPEMVEGEILAPRYVEKEIDTSFRLSNAALDEEITAPGRTTVKVTVDKKTFTICSLIPEKIEQQILDLTFTEGEEVTFEVVGKNAVHLTGNLVPEVDDDDDEGLEYEDDEEEDDMDPESSMQYLLENGLVGDLEDDSDYSLEDEDDIDDASDRIKELPDDEEEAESMSEEEKESARPIPVTQSKQKKKDQKALSTEKRKQPEPEESAKTKKQKVKKEQQQQQQQEKKVEEPSKPSKQTLPGGLIVEDKKIGTGAVASKGAKVGMYYIGKLAKGGKVFDKNTGGKPLTFTLGKGQVIKGWDQGIVGMKVGGERRLTIPAPLAYGKRGAPPDIPGNATL</sequence>
<dbReference type="Proteomes" id="UP001145114">
    <property type="component" value="Unassembled WGS sequence"/>
</dbReference>
<evidence type="ECO:0000313" key="1">
    <source>
        <dbReference type="EMBL" id="KAJ1678719.1"/>
    </source>
</evidence>
<dbReference type="EC" id="5.2.1.8" evidence="1"/>
<feature type="non-terminal residue" evidence="1">
    <location>
        <position position="1"/>
    </location>
</feature>